<proteinExistence type="predicted"/>
<accession>A0ABR4FQ92</accession>
<evidence type="ECO:0000313" key="2">
    <source>
        <dbReference type="EMBL" id="KAL2785439.1"/>
    </source>
</evidence>
<dbReference type="Proteomes" id="UP001610563">
    <property type="component" value="Unassembled WGS sequence"/>
</dbReference>
<comment type="caution">
    <text evidence="2">The sequence shown here is derived from an EMBL/GenBank/DDBJ whole genome shotgun (WGS) entry which is preliminary data.</text>
</comment>
<feature type="region of interest" description="Disordered" evidence="1">
    <location>
        <begin position="149"/>
        <end position="170"/>
    </location>
</feature>
<evidence type="ECO:0000256" key="1">
    <source>
        <dbReference type="SAM" id="MobiDB-lite"/>
    </source>
</evidence>
<evidence type="ECO:0000313" key="3">
    <source>
        <dbReference type="Proteomes" id="UP001610563"/>
    </source>
</evidence>
<name>A0ABR4FQ92_9EURO</name>
<gene>
    <name evidence="2" type="ORF">BJX66DRAFT_343078</name>
</gene>
<keyword evidence="3" id="KW-1185">Reference proteome</keyword>
<reference evidence="2 3" key="1">
    <citation type="submission" date="2024-07" db="EMBL/GenBank/DDBJ databases">
        <title>Section-level genome sequencing and comparative genomics of Aspergillus sections Usti and Cavernicolus.</title>
        <authorList>
            <consortium name="Lawrence Berkeley National Laboratory"/>
            <person name="Nybo J.L."/>
            <person name="Vesth T.C."/>
            <person name="Theobald S."/>
            <person name="Frisvad J.C."/>
            <person name="Larsen T.O."/>
            <person name="Kjaerboelling I."/>
            <person name="Rothschild-Mancinelli K."/>
            <person name="Lyhne E.K."/>
            <person name="Kogle M.E."/>
            <person name="Barry K."/>
            <person name="Clum A."/>
            <person name="Na H."/>
            <person name="Ledsgaard L."/>
            <person name="Lin J."/>
            <person name="Lipzen A."/>
            <person name="Kuo A."/>
            <person name="Riley R."/>
            <person name="Mondo S."/>
            <person name="Labutti K."/>
            <person name="Haridas S."/>
            <person name="Pangalinan J."/>
            <person name="Salamov A.A."/>
            <person name="Simmons B.A."/>
            <person name="Magnuson J.K."/>
            <person name="Chen J."/>
            <person name="Drula E."/>
            <person name="Henrissat B."/>
            <person name="Wiebenga A."/>
            <person name="Lubbers R.J."/>
            <person name="Gomes A.C."/>
            <person name="Makela M.R."/>
            <person name="Stajich J."/>
            <person name="Grigoriev I.V."/>
            <person name="Mortensen U.H."/>
            <person name="De Vries R.P."/>
            <person name="Baker S.E."/>
            <person name="Andersen M.R."/>
        </authorList>
    </citation>
    <scope>NUCLEOTIDE SEQUENCE [LARGE SCALE GENOMIC DNA]</scope>
    <source>
        <strain evidence="2 3">CBS 209.92</strain>
    </source>
</reference>
<sequence>MSTNGAPEIWTDAEDGETYINSPGRGFLGNMAGAPASSCIAMRQYAWRGREQFLSDTAIAFTHSDHEDDCDTHFLLTGATERIYNSEFRDRGEDRNDPFAHWCAYDRALELLLFKMVESSVHSVVAPEFYVVVHDALRPMRLTGELAKTASAGNEGPGGTKQPDGGWRPVRVPYSRNKGWPSVVLEVAYSESQKKLQSDVRFWLRESEGHVSTVLTVAIRDRAETIIVEKWENAANGRAHAQQHLKITRNRRANTATVTGGPLIIEFEKLFSRPISSPIERDIVLGNVQLQQIARVVWQEADMEEEKRRGR</sequence>
<dbReference type="EMBL" id="JBFTWV010000144">
    <property type="protein sequence ID" value="KAL2785439.1"/>
    <property type="molecule type" value="Genomic_DNA"/>
</dbReference>
<protein>
    <submittedName>
        <fullName evidence="2">Uncharacterized protein</fullName>
    </submittedName>
</protein>
<organism evidence="2 3">
    <name type="scientific">Aspergillus keveii</name>
    <dbReference type="NCBI Taxonomy" id="714993"/>
    <lineage>
        <taxon>Eukaryota</taxon>
        <taxon>Fungi</taxon>
        <taxon>Dikarya</taxon>
        <taxon>Ascomycota</taxon>
        <taxon>Pezizomycotina</taxon>
        <taxon>Eurotiomycetes</taxon>
        <taxon>Eurotiomycetidae</taxon>
        <taxon>Eurotiales</taxon>
        <taxon>Aspergillaceae</taxon>
        <taxon>Aspergillus</taxon>
        <taxon>Aspergillus subgen. Nidulantes</taxon>
    </lineage>
</organism>